<evidence type="ECO:0000256" key="1">
    <source>
        <dbReference type="PROSITE-ProRule" id="PRU00339"/>
    </source>
</evidence>
<sequence length="882" mass="96318">MKRLLLLISIAVQSVVLSAQTTMRVDVPNVVAADEQFNVTFIIEGDENPKDFSWNHGDDFQLVWGPQQGRSTSVQIINGKTTRSSQFTYTYILMPRKTGKFTIPEAVAKLKGGRQISSGTATVEVVANSGSSSSGGGSTGGNPSSGSSVGVISDDDLFMRFTFSRRNVVVGEPVVATLKLYQRVNIAGFEDARFPTFNGFWSQEVEAPTNIEFQRENVDGNIYYSAVLRKYVLIPQQSGQITIDPAELVCVVNVRMTPSAGASIFDSFFEDQRTIRKRVLTEPYTVNVSPLPAGAPATFGGGVGDFSISAALSKDSLMTHEAASLTVTIKGKGNVSLLEAPDVSFPPDMEVYDMKVSEKTDKSTGGTSGSKIYEYPFIPRSHGDFEIPAIRYSYYDINAGRYVTLSTRPIRYHVEKGKEDPSAAGNAVVPGVSRSGVKSLNEDIRFIATKLPSFSAKGDFFVFSSAYWILLAALSVMAVLIWLAFRKMAARRADVAGTRTRKASKIAVRRLRQAGEFLKQNLYTAFYEELHKALVGYVSDKLNIAVADFSKDTVAQQLAENGITGDLAGEFVGLIDACEFARYSPDAGHSAMEAHYQTAVKVISSIESNMKGKRPSDSGRSSGNRKAAGAAVVAAILLALPSSVSAQDTGYIDSLWNRATESYSAGQWDAAVQDYTAIVAAGLESASLYCNIGDTYFKMEDYPRAILYYERALKLDPSYADARYNLGIASQQIQDRIDVVPEFLLKSWARDVCYILDSDAWAVTGIVLFAIFLAMLLLYLLSGRTAARRTGFFSAIVFLLLAGLTLWFSLWQKSDYQRADSAIVMRPVSSVKSSPSSEASTDLFILHEGTKVTILDEVGEWRNISLADGRQGWMLSSDMEII</sequence>
<evidence type="ECO:0000256" key="2">
    <source>
        <dbReference type="SAM" id="MobiDB-lite"/>
    </source>
</evidence>
<keyword evidence="3" id="KW-1133">Transmembrane helix</keyword>
<keyword evidence="3" id="KW-0472">Membrane</keyword>
<dbReference type="AlphaFoldDB" id="A0A9D9EPY4"/>
<feature type="transmembrane region" description="Helical" evidence="3">
    <location>
        <begin position="792"/>
        <end position="811"/>
    </location>
</feature>
<feature type="repeat" description="TPR" evidence="1">
    <location>
        <begin position="686"/>
        <end position="719"/>
    </location>
</feature>
<reference evidence="5" key="1">
    <citation type="submission" date="2020-10" db="EMBL/GenBank/DDBJ databases">
        <authorList>
            <person name="Gilroy R."/>
        </authorList>
    </citation>
    <scope>NUCLEOTIDE SEQUENCE</scope>
    <source>
        <strain evidence="5">B1-20833</strain>
    </source>
</reference>
<keyword evidence="4" id="KW-0732">Signal</keyword>
<reference evidence="5" key="2">
    <citation type="journal article" date="2021" name="PeerJ">
        <title>Extensive microbial diversity within the chicken gut microbiome revealed by metagenomics and culture.</title>
        <authorList>
            <person name="Gilroy R."/>
            <person name="Ravi A."/>
            <person name="Getino M."/>
            <person name="Pursley I."/>
            <person name="Horton D.L."/>
            <person name="Alikhan N.F."/>
            <person name="Baker D."/>
            <person name="Gharbi K."/>
            <person name="Hall N."/>
            <person name="Watson M."/>
            <person name="Adriaenssens E.M."/>
            <person name="Foster-Nyarko E."/>
            <person name="Jarju S."/>
            <person name="Secka A."/>
            <person name="Antonio M."/>
            <person name="Oren A."/>
            <person name="Chaudhuri R.R."/>
            <person name="La Ragione R."/>
            <person name="Hildebrand F."/>
            <person name="Pallen M.J."/>
        </authorList>
    </citation>
    <scope>NUCLEOTIDE SEQUENCE</scope>
    <source>
        <strain evidence="5">B1-20833</strain>
    </source>
</reference>
<comment type="caution">
    <text evidence="5">The sequence shown here is derived from an EMBL/GenBank/DDBJ whole genome shotgun (WGS) entry which is preliminary data.</text>
</comment>
<dbReference type="SMART" id="SM00028">
    <property type="entry name" value="TPR"/>
    <property type="match status" value="2"/>
</dbReference>
<organism evidence="5 6">
    <name type="scientific">Candidatus Cryptobacteroides intestinavium</name>
    <dbReference type="NCBI Taxonomy" id="2840766"/>
    <lineage>
        <taxon>Bacteria</taxon>
        <taxon>Pseudomonadati</taxon>
        <taxon>Bacteroidota</taxon>
        <taxon>Bacteroidia</taxon>
        <taxon>Bacteroidales</taxon>
        <taxon>Candidatus Cryptobacteroides</taxon>
    </lineage>
</organism>
<feature type="transmembrane region" description="Helical" evidence="3">
    <location>
        <begin position="460"/>
        <end position="485"/>
    </location>
</feature>
<keyword evidence="3" id="KW-0812">Transmembrane</keyword>
<dbReference type="InterPro" id="IPR011990">
    <property type="entry name" value="TPR-like_helical_dom_sf"/>
</dbReference>
<evidence type="ECO:0000313" key="6">
    <source>
        <dbReference type="Proteomes" id="UP000823661"/>
    </source>
</evidence>
<dbReference type="PROSITE" id="PS50293">
    <property type="entry name" value="TPR_REGION"/>
    <property type="match status" value="1"/>
</dbReference>
<evidence type="ECO:0000256" key="3">
    <source>
        <dbReference type="SAM" id="Phobius"/>
    </source>
</evidence>
<dbReference type="PANTHER" id="PTHR40940:SF2">
    <property type="entry name" value="BATD"/>
    <property type="match status" value="1"/>
</dbReference>
<dbReference type="SUPFAM" id="SSF48452">
    <property type="entry name" value="TPR-like"/>
    <property type="match status" value="1"/>
</dbReference>
<dbReference type="Proteomes" id="UP000823661">
    <property type="component" value="Unassembled WGS sequence"/>
</dbReference>
<accession>A0A9D9EPY4</accession>
<keyword evidence="1" id="KW-0802">TPR repeat</keyword>
<protein>
    <submittedName>
        <fullName evidence="5">BatD family protein</fullName>
    </submittedName>
</protein>
<name>A0A9D9EPY4_9BACT</name>
<dbReference type="Pfam" id="PF00515">
    <property type="entry name" value="TPR_1"/>
    <property type="match status" value="1"/>
</dbReference>
<feature type="region of interest" description="Disordered" evidence="2">
    <location>
        <begin position="127"/>
        <end position="147"/>
    </location>
</feature>
<dbReference type="Pfam" id="PF13584">
    <property type="entry name" value="BatD"/>
    <property type="match status" value="2"/>
</dbReference>
<dbReference type="InterPro" id="IPR025738">
    <property type="entry name" value="BatD"/>
</dbReference>
<dbReference type="EMBL" id="JADIMI010000041">
    <property type="protein sequence ID" value="MBO8452091.1"/>
    <property type="molecule type" value="Genomic_DNA"/>
</dbReference>
<dbReference type="PROSITE" id="PS50005">
    <property type="entry name" value="TPR"/>
    <property type="match status" value="1"/>
</dbReference>
<evidence type="ECO:0000313" key="5">
    <source>
        <dbReference type="EMBL" id="MBO8452091.1"/>
    </source>
</evidence>
<feature type="chain" id="PRO_5039550557" evidence="4">
    <location>
        <begin position="20"/>
        <end position="882"/>
    </location>
</feature>
<dbReference type="PANTHER" id="PTHR40940">
    <property type="entry name" value="PROTEIN BATD-RELATED"/>
    <property type="match status" value="1"/>
</dbReference>
<feature type="signal peptide" evidence="4">
    <location>
        <begin position="1"/>
        <end position="19"/>
    </location>
</feature>
<dbReference type="Gene3D" id="2.30.30.40">
    <property type="entry name" value="SH3 Domains"/>
    <property type="match status" value="1"/>
</dbReference>
<gene>
    <name evidence="5" type="ORF">IAC06_04305</name>
</gene>
<dbReference type="Gene3D" id="1.25.40.10">
    <property type="entry name" value="Tetratricopeptide repeat domain"/>
    <property type="match status" value="1"/>
</dbReference>
<proteinExistence type="predicted"/>
<dbReference type="InterPro" id="IPR019734">
    <property type="entry name" value="TPR_rpt"/>
</dbReference>
<evidence type="ECO:0000256" key="4">
    <source>
        <dbReference type="SAM" id="SignalP"/>
    </source>
</evidence>
<feature type="transmembrane region" description="Helical" evidence="3">
    <location>
        <begin position="760"/>
        <end position="780"/>
    </location>
</feature>